<evidence type="ECO:0000259" key="1">
    <source>
        <dbReference type="Pfam" id="PF08241"/>
    </source>
</evidence>
<name>A0A5C6FED6_9BACT</name>
<dbReference type="EMBL" id="SJPW01000002">
    <property type="protein sequence ID" value="TWU59122.1"/>
    <property type="molecule type" value="Genomic_DNA"/>
</dbReference>
<reference evidence="2 3" key="1">
    <citation type="submission" date="2019-02" db="EMBL/GenBank/DDBJ databases">
        <title>Deep-cultivation of Planctomycetes and their phenomic and genomic characterization uncovers novel biology.</title>
        <authorList>
            <person name="Wiegand S."/>
            <person name="Jogler M."/>
            <person name="Boedeker C."/>
            <person name="Pinto D."/>
            <person name="Vollmers J."/>
            <person name="Rivas-Marin E."/>
            <person name="Kohn T."/>
            <person name="Peeters S.H."/>
            <person name="Heuer A."/>
            <person name="Rast P."/>
            <person name="Oberbeckmann S."/>
            <person name="Bunk B."/>
            <person name="Jeske O."/>
            <person name="Meyerdierks A."/>
            <person name="Storesund J.E."/>
            <person name="Kallscheuer N."/>
            <person name="Luecker S."/>
            <person name="Lage O.M."/>
            <person name="Pohl T."/>
            <person name="Merkel B.J."/>
            <person name="Hornburger P."/>
            <person name="Mueller R.-W."/>
            <person name="Bruemmer F."/>
            <person name="Labrenz M."/>
            <person name="Spormann A.M."/>
            <person name="Op Den Camp H."/>
            <person name="Overmann J."/>
            <person name="Amann R."/>
            <person name="Jetten M.S.M."/>
            <person name="Mascher T."/>
            <person name="Medema M.H."/>
            <person name="Devos D.P."/>
            <person name="Kaster A.-K."/>
            <person name="Ovreas L."/>
            <person name="Rohde M."/>
            <person name="Galperin M.Y."/>
            <person name="Jogler C."/>
        </authorList>
    </citation>
    <scope>NUCLEOTIDE SEQUENCE [LARGE SCALE GENOMIC DNA]</scope>
    <source>
        <strain evidence="2 3">Poly51</strain>
    </source>
</reference>
<organism evidence="2 3">
    <name type="scientific">Rubripirellula tenax</name>
    <dbReference type="NCBI Taxonomy" id="2528015"/>
    <lineage>
        <taxon>Bacteria</taxon>
        <taxon>Pseudomonadati</taxon>
        <taxon>Planctomycetota</taxon>
        <taxon>Planctomycetia</taxon>
        <taxon>Pirellulales</taxon>
        <taxon>Pirellulaceae</taxon>
        <taxon>Rubripirellula</taxon>
    </lineage>
</organism>
<dbReference type="PANTHER" id="PTHR43861:SF1">
    <property type="entry name" value="TRANS-ACONITATE 2-METHYLTRANSFERASE"/>
    <property type="match status" value="1"/>
</dbReference>
<dbReference type="Proteomes" id="UP000318288">
    <property type="component" value="Unassembled WGS sequence"/>
</dbReference>
<dbReference type="EC" id="2.1.1.-" evidence="2"/>
<keyword evidence="3" id="KW-1185">Reference proteome</keyword>
<dbReference type="InterPro" id="IPR013216">
    <property type="entry name" value="Methyltransf_11"/>
</dbReference>
<dbReference type="InterPro" id="IPR029063">
    <property type="entry name" value="SAM-dependent_MTases_sf"/>
</dbReference>
<proteinExistence type="predicted"/>
<keyword evidence="2" id="KW-0808">Transferase</keyword>
<feature type="domain" description="Methyltransferase type 11" evidence="1">
    <location>
        <begin position="65"/>
        <end position="163"/>
    </location>
</feature>
<dbReference type="OrthoDB" id="9778766at2"/>
<dbReference type="AlphaFoldDB" id="A0A5C6FED6"/>
<evidence type="ECO:0000313" key="3">
    <source>
        <dbReference type="Proteomes" id="UP000318288"/>
    </source>
</evidence>
<dbReference type="GO" id="GO:0032259">
    <property type="term" value="P:methylation"/>
    <property type="evidence" value="ECO:0007669"/>
    <property type="project" value="UniProtKB-KW"/>
</dbReference>
<comment type="caution">
    <text evidence="2">The sequence shown here is derived from an EMBL/GenBank/DDBJ whole genome shotgun (WGS) entry which is preliminary data.</text>
</comment>
<keyword evidence="2" id="KW-0489">Methyltransferase</keyword>
<gene>
    <name evidence="2" type="primary">couO</name>
    <name evidence="2" type="ORF">Poly51_19080</name>
</gene>
<evidence type="ECO:0000313" key="2">
    <source>
        <dbReference type="EMBL" id="TWU59122.1"/>
    </source>
</evidence>
<dbReference type="RefSeq" id="WP_146456506.1">
    <property type="nucleotide sequence ID" value="NZ_SJPW01000002.1"/>
</dbReference>
<dbReference type="Pfam" id="PF08241">
    <property type="entry name" value="Methyltransf_11"/>
    <property type="match status" value="1"/>
</dbReference>
<accession>A0A5C6FED6</accession>
<dbReference type="PANTHER" id="PTHR43861">
    <property type="entry name" value="TRANS-ACONITATE 2-METHYLTRANSFERASE-RELATED"/>
    <property type="match status" value="1"/>
</dbReference>
<dbReference type="SUPFAM" id="SSF53335">
    <property type="entry name" value="S-adenosyl-L-methionine-dependent methyltransferases"/>
    <property type="match status" value="1"/>
</dbReference>
<dbReference type="GO" id="GO:0008757">
    <property type="term" value="F:S-adenosylmethionine-dependent methyltransferase activity"/>
    <property type="evidence" value="ECO:0007669"/>
    <property type="project" value="InterPro"/>
</dbReference>
<protein>
    <submittedName>
        <fullName evidence="2">C-methyltransferase CouO</fullName>
        <ecNumber evidence="2">2.1.1.-</ecNumber>
    </submittedName>
</protein>
<dbReference type="Gene3D" id="3.40.50.150">
    <property type="entry name" value="Vaccinia Virus protein VP39"/>
    <property type="match status" value="1"/>
</dbReference>
<sequence>MPTFRVPEPSPVNARDEAIEYHDMDHRSVNQQFVDDFLGRAGGVVQAAAIHQTAAVFSSGPRVIDLGCGPAEIPILLCQSHPNVQVMAIDNEVEMLEIAKMEIDIAGMLDRIMLQHADVAKMDAYDDGMADGVISNSVLHHLDVPEQGLVTAMRLVRPGGCVFLRDLFRPDTEAEIEALVKVHSAGQSPAAEQLLRQSFWAALSMEEVREMTQGLGIEDPCVQITSDRHWTLDWSKPGSVPVAST</sequence>
<dbReference type="CDD" id="cd02440">
    <property type="entry name" value="AdoMet_MTases"/>
    <property type="match status" value="1"/>
</dbReference>